<accession>A0ABN9JSK6</accession>
<evidence type="ECO:0000313" key="2">
    <source>
        <dbReference type="Proteomes" id="UP001189757"/>
    </source>
</evidence>
<reference evidence="1 2" key="1">
    <citation type="submission" date="2023-07" db="EMBL/GenBank/DDBJ databases">
        <authorList>
            <person name="Peeters C."/>
        </authorList>
    </citation>
    <scope>NUCLEOTIDE SEQUENCE [LARGE SCALE GENOMIC DNA]</scope>
    <source>
        <strain evidence="1 2">LMG 18101</strain>
    </source>
</reference>
<sequence length="466" mass="52080">MNVDSYDQLQAALLGGHIDACNAFLASRHDADKGSAEYWYWLAQMYYRSNQLLKALDICFKLTREAGAFGMHFHCLADICAHLGIKDIGLSALETLASKADLPGEASYYVRLYGHHYLGEDESVLSVQRDASVPASCMSEHVRARSMMRSRGIAAGVHSFHRAYCSPQAVAELWPTQDVGRYWDGQRELPRQLTIKGFSSGFGDFIQWVRYARALKALGTEIDWDVQFDGLSGDCQINDHDHQLARQLTSADFVVGRNDAHMWTTPFTLFTSLFPVLGYGATGRYIEPSSDPEVARILSEIRKRAQGRRCVGIFWSSCESNNLYAHRSLHHEHLAPLWEASDDIHWVVMQRGYQGVSWADGPYSKDPGRCTVLPSQTSLAQVIGIIDQLDGFIGNDGVLTHAAGALNKPGYLLLNARCTDWRYEHSVDTTPWYPSLNVLRPDTMGDWGTLVFKLVSSIKSVGSHPR</sequence>
<dbReference type="RefSeq" id="WP_316682940.1">
    <property type="nucleotide sequence ID" value="NZ_CATZLL010000029.1"/>
</dbReference>
<dbReference type="EMBL" id="CATZLL010000029">
    <property type="protein sequence ID" value="CAJ0822867.1"/>
    <property type="molecule type" value="Genomic_DNA"/>
</dbReference>
<dbReference type="Proteomes" id="UP001189757">
    <property type="component" value="Unassembled WGS sequence"/>
</dbReference>
<name>A0ABN9JSK6_9RALS</name>
<protein>
    <recommendedName>
        <fullName evidence="3">TPR repeat-containing protein</fullName>
    </recommendedName>
</protein>
<gene>
    <name evidence="1" type="ORF">LMG18101_05223</name>
</gene>
<evidence type="ECO:0000313" key="1">
    <source>
        <dbReference type="EMBL" id="CAJ0822867.1"/>
    </source>
</evidence>
<dbReference type="SUPFAM" id="SSF53756">
    <property type="entry name" value="UDP-Glycosyltransferase/glycogen phosphorylase"/>
    <property type="match status" value="1"/>
</dbReference>
<comment type="caution">
    <text evidence="1">The sequence shown here is derived from an EMBL/GenBank/DDBJ whole genome shotgun (WGS) entry which is preliminary data.</text>
</comment>
<dbReference type="Gene3D" id="3.40.50.2000">
    <property type="entry name" value="Glycogen Phosphorylase B"/>
    <property type="match status" value="1"/>
</dbReference>
<evidence type="ECO:0008006" key="3">
    <source>
        <dbReference type="Google" id="ProtNLM"/>
    </source>
</evidence>
<organism evidence="1 2">
    <name type="scientific">Ralstonia flaminis</name>
    <dbReference type="NCBI Taxonomy" id="3058597"/>
    <lineage>
        <taxon>Bacteria</taxon>
        <taxon>Pseudomonadati</taxon>
        <taxon>Pseudomonadota</taxon>
        <taxon>Betaproteobacteria</taxon>
        <taxon>Burkholderiales</taxon>
        <taxon>Burkholderiaceae</taxon>
        <taxon>Ralstonia</taxon>
    </lineage>
</organism>
<keyword evidence="2" id="KW-1185">Reference proteome</keyword>
<proteinExistence type="predicted"/>